<dbReference type="Pfam" id="PF03647">
    <property type="entry name" value="Tmemb_14"/>
    <property type="match status" value="1"/>
</dbReference>
<dbReference type="Gene3D" id="1.10.10.1740">
    <property type="entry name" value="Transmembrane protein 14-like"/>
    <property type="match status" value="1"/>
</dbReference>
<evidence type="ECO:0000313" key="8">
    <source>
        <dbReference type="EMBL" id="KAF5737294.1"/>
    </source>
</evidence>
<keyword evidence="9" id="KW-1185">Reference proteome</keyword>
<gene>
    <name evidence="8" type="ORF">HS088_TW13G00173</name>
</gene>
<evidence type="ECO:0000256" key="6">
    <source>
        <dbReference type="SAM" id="Coils"/>
    </source>
</evidence>
<keyword evidence="6" id="KW-0175">Coiled coil</keyword>
<dbReference type="AlphaFoldDB" id="A0A7J7CTD2"/>
<dbReference type="InParanoid" id="A0A7J7CTD2"/>
<protein>
    <recommendedName>
        <fullName evidence="10">Protein FATTY ACID EXPORT 3 chloroplastic</fullName>
    </recommendedName>
</protein>
<keyword evidence="4 7" id="KW-1133">Transmembrane helix</keyword>
<evidence type="ECO:0000256" key="7">
    <source>
        <dbReference type="SAM" id="Phobius"/>
    </source>
</evidence>
<dbReference type="PANTHER" id="PTHR12668:SF43">
    <property type="entry name" value="TRANSMEMBRANE PROTEIN 14 HOMOLOG"/>
    <property type="match status" value="1"/>
</dbReference>
<evidence type="ECO:0008006" key="10">
    <source>
        <dbReference type="Google" id="ProtNLM"/>
    </source>
</evidence>
<feature type="coiled-coil region" evidence="6">
    <location>
        <begin position="97"/>
        <end position="128"/>
    </location>
</feature>
<proteinExistence type="inferred from homology"/>
<evidence type="ECO:0000256" key="2">
    <source>
        <dbReference type="ARBA" id="ARBA00007590"/>
    </source>
</evidence>
<dbReference type="GO" id="GO:0015245">
    <property type="term" value="F:fatty acid transmembrane transporter activity"/>
    <property type="evidence" value="ECO:0007669"/>
    <property type="project" value="TreeGrafter"/>
</dbReference>
<evidence type="ECO:0000256" key="4">
    <source>
        <dbReference type="ARBA" id="ARBA00022989"/>
    </source>
</evidence>
<feature type="transmembrane region" description="Helical" evidence="7">
    <location>
        <begin position="299"/>
        <end position="318"/>
    </location>
</feature>
<dbReference type="InterPro" id="IPR005349">
    <property type="entry name" value="TMEM14"/>
</dbReference>
<keyword evidence="5 7" id="KW-0472">Membrane</keyword>
<evidence type="ECO:0000256" key="3">
    <source>
        <dbReference type="ARBA" id="ARBA00022692"/>
    </source>
</evidence>
<dbReference type="Proteomes" id="UP000593562">
    <property type="component" value="Unassembled WGS sequence"/>
</dbReference>
<reference evidence="8 9" key="1">
    <citation type="journal article" date="2020" name="Nat. Commun.">
        <title>Genome of Tripterygium wilfordii and identification of cytochrome P450 involved in triptolide biosynthesis.</title>
        <authorList>
            <person name="Tu L."/>
            <person name="Su P."/>
            <person name="Zhang Z."/>
            <person name="Gao L."/>
            <person name="Wang J."/>
            <person name="Hu T."/>
            <person name="Zhou J."/>
            <person name="Zhang Y."/>
            <person name="Zhao Y."/>
            <person name="Liu Y."/>
            <person name="Song Y."/>
            <person name="Tong Y."/>
            <person name="Lu Y."/>
            <person name="Yang J."/>
            <person name="Xu C."/>
            <person name="Jia M."/>
            <person name="Peters R.J."/>
            <person name="Huang L."/>
            <person name="Gao W."/>
        </authorList>
    </citation>
    <scope>NUCLEOTIDE SEQUENCE [LARGE SCALE GENOMIC DNA]</scope>
    <source>
        <strain evidence="9">cv. XIE 37</strain>
        <tissue evidence="8">Leaf</tissue>
    </source>
</reference>
<comment type="subcellular location">
    <subcellularLocation>
        <location evidence="1">Membrane</location>
    </subcellularLocation>
</comment>
<dbReference type="InterPro" id="IPR044890">
    <property type="entry name" value="TMEM14_sf"/>
</dbReference>
<dbReference type="EMBL" id="JAAARO010000013">
    <property type="protein sequence ID" value="KAF5737294.1"/>
    <property type="molecule type" value="Genomic_DNA"/>
</dbReference>
<evidence type="ECO:0000256" key="1">
    <source>
        <dbReference type="ARBA" id="ARBA00004370"/>
    </source>
</evidence>
<accession>A0A7J7CTD2</accession>
<sequence>MSAALDFLSIKNANPSFSGSFPMKRLLSNCAPFASCTSSKVRPDSMFRLRSCGVPAVARCVVPTGHCAGFVSLDSRRSCNRIVVASAASHEESKHSEIEVEKENDNAKKQVEESEEAWKQTLESFKEQALKMQSVSKEAYKIYSKKAIFILKETSEQLKVQADKARHYLRVLAFEISEDGKEYLSTAVENSPEPVKKVVETFTSSADDWNNVSKLREFHLGIPYGLVLSVGGFLSFMLTGSISAIRFGVILGGALLALSVQSLRSYERGEPHDIALKGQAAIAAVIFLREISFLSQRPSFLTCFPVFISGAAMAFYVYKMTLNRKQSKGSDLQHGSEN</sequence>
<organism evidence="8 9">
    <name type="scientific">Tripterygium wilfordii</name>
    <name type="common">Thunder God vine</name>
    <dbReference type="NCBI Taxonomy" id="458696"/>
    <lineage>
        <taxon>Eukaryota</taxon>
        <taxon>Viridiplantae</taxon>
        <taxon>Streptophyta</taxon>
        <taxon>Embryophyta</taxon>
        <taxon>Tracheophyta</taxon>
        <taxon>Spermatophyta</taxon>
        <taxon>Magnoliopsida</taxon>
        <taxon>eudicotyledons</taxon>
        <taxon>Gunneridae</taxon>
        <taxon>Pentapetalae</taxon>
        <taxon>rosids</taxon>
        <taxon>fabids</taxon>
        <taxon>Celastrales</taxon>
        <taxon>Celastraceae</taxon>
        <taxon>Tripterygium</taxon>
    </lineage>
</organism>
<evidence type="ECO:0000313" key="9">
    <source>
        <dbReference type="Proteomes" id="UP000593562"/>
    </source>
</evidence>
<comment type="caution">
    <text evidence="8">The sequence shown here is derived from an EMBL/GenBank/DDBJ whole genome shotgun (WGS) entry which is preliminary data.</text>
</comment>
<dbReference type="PANTHER" id="PTHR12668">
    <property type="entry name" value="TRANSMEMBRANE PROTEIN 14, 15"/>
    <property type="match status" value="1"/>
</dbReference>
<comment type="similarity">
    <text evidence="2">Belongs to the TMEM14 family.</text>
</comment>
<name>A0A7J7CTD2_TRIWF</name>
<dbReference type="FunCoup" id="A0A7J7CTD2">
    <property type="interactions" value="2162"/>
</dbReference>
<evidence type="ECO:0000256" key="5">
    <source>
        <dbReference type="ARBA" id="ARBA00023136"/>
    </source>
</evidence>
<dbReference type="GO" id="GO:0009706">
    <property type="term" value="C:chloroplast inner membrane"/>
    <property type="evidence" value="ECO:0007669"/>
    <property type="project" value="TreeGrafter"/>
</dbReference>
<keyword evidence="3 7" id="KW-0812">Transmembrane</keyword>